<comment type="caution">
    <text evidence="2">The sequence shown here is derived from an EMBL/GenBank/DDBJ whole genome shotgun (WGS) entry which is preliminary data.</text>
</comment>
<accession>A0A7J7JNR1</accession>
<reference evidence="2" key="1">
    <citation type="submission" date="2020-06" db="EMBL/GenBank/DDBJ databases">
        <title>Draft genome of Bugula neritina, a colonial animal packing powerful symbionts and potential medicines.</title>
        <authorList>
            <person name="Rayko M."/>
        </authorList>
    </citation>
    <scope>NUCLEOTIDE SEQUENCE [LARGE SCALE GENOMIC DNA]</scope>
    <source>
        <strain evidence="2">Kwan_BN1</strain>
    </source>
</reference>
<keyword evidence="1" id="KW-0175">Coiled coil</keyword>
<sequence>MSLPALNNSDDGSLTAQQKSEIEIRFVADDMVGAPSPVEIRSHKLYKKTLVKLQQELRKAEKKHNKNLLMYSCSFGSKARFSSLRNILNHRRVQKCEVERLMRVQAKEIKQFEKRKHKSLRAASKNGTFKQMRHATNWELTNMKKRHHHQLKDTEKQHINMHLDVYKKFYDEQLEIKLRYRQPLHECSVLVVERHHVDKQHRIDKLHDKQKAQMLSLMHSKRKYKVKELQQKHKDRHELARMKREFQKKHISSSVQLCEWLKDEVVVTSKKILDENMKQRLEELQTHVSEEEQRLKDMCEQQVLQKEKELLKAFNALAVAEEAAVEAGSAEDLD</sequence>
<feature type="coiled-coil region" evidence="1">
    <location>
        <begin position="43"/>
        <end position="70"/>
    </location>
</feature>
<evidence type="ECO:0000256" key="1">
    <source>
        <dbReference type="SAM" id="Coils"/>
    </source>
</evidence>
<dbReference type="AlphaFoldDB" id="A0A7J7JNR1"/>
<dbReference type="InterPro" id="IPR042531">
    <property type="entry name" value="PLC-beta_C_sf"/>
</dbReference>
<dbReference type="Proteomes" id="UP000593567">
    <property type="component" value="Unassembled WGS sequence"/>
</dbReference>
<protein>
    <submittedName>
        <fullName evidence="2">PLCB1</fullName>
    </submittedName>
</protein>
<evidence type="ECO:0000313" key="2">
    <source>
        <dbReference type="EMBL" id="KAF6027523.1"/>
    </source>
</evidence>
<keyword evidence="3" id="KW-1185">Reference proteome</keyword>
<name>A0A7J7JNR1_BUGNE</name>
<dbReference type="Gene3D" id="1.20.1230.10">
    <property type="entry name" value="Phospholipase C beta, distal C-terminal domain"/>
    <property type="match status" value="1"/>
</dbReference>
<dbReference type="SUPFAM" id="SSF69989">
    <property type="entry name" value="C-terminal domain of PLC-beta"/>
    <property type="match status" value="1"/>
</dbReference>
<gene>
    <name evidence="2" type="ORF">EB796_014189</name>
</gene>
<proteinExistence type="predicted"/>
<organism evidence="2 3">
    <name type="scientific">Bugula neritina</name>
    <name type="common">Brown bryozoan</name>
    <name type="synonym">Sertularia neritina</name>
    <dbReference type="NCBI Taxonomy" id="10212"/>
    <lineage>
        <taxon>Eukaryota</taxon>
        <taxon>Metazoa</taxon>
        <taxon>Spiralia</taxon>
        <taxon>Lophotrochozoa</taxon>
        <taxon>Bryozoa</taxon>
        <taxon>Gymnolaemata</taxon>
        <taxon>Cheilostomatida</taxon>
        <taxon>Flustrina</taxon>
        <taxon>Buguloidea</taxon>
        <taxon>Bugulidae</taxon>
        <taxon>Bugula</taxon>
    </lineage>
</organism>
<dbReference type="EMBL" id="VXIV02002080">
    <property type="protein sequence ID" value="KAF6027523.1"/>
    <property type="molecule type" value="Genomic_DNA"/>
</dbReference>
<feature type="coiled-coil region" evidence="1">
    <location>
        <begin position="274"/>
        <end position="301"/>
    </location>
</feature>
<evidence type="ECO:0000313" key="3">
    <source>
        <dbReference type="Proteomes" id="UP000593567"/>
    </source>
</evidence>